<name>A0A382FVL0_9ZZZZ</name>
<feature type="non-terminal residue" evidence="1">
    <location>
        <position position="1"/>
    </location>
</feature>
<evidence type="ECO:0000313" key="1">
    <source>
        <dbReference type="EMBL" id="SVB66669.1"/>
    </source>
</evidence>
<accession>A0A382FVL0</accession>
<sequence length="36" mass="4080">SYIVVSRKTFKSFSIMLSASSKNFNVGADSDRLYFI</sequence>
<reference evidence="1" key="1">
    <citation type="submission" date="2018-05" db="EMBL/GenBank/DDBJ databases">
        <authorList>
            <person name="Lanie J.A."/>
            <person name="Ng W.-L."/>
            <person name="Kazmierczak K.M."/>
            <person name="Andrzejewski T.M."/>
            <person name="Davidsen T.M."/>
            <person name="Wayne K.J."/>
            <person name="Tettelin H."/>
            <person name="Glass J.I."/>
            <person name="Rusch D."/>
            <person name="Podicherti R."/>
            <person name="Tsui H.-C.T."/>
            <person name="Winkler M.E."/>
        </authorList>
    </citation>
    <scope>NUCLEOTIDE SEQUENCE</scope>
</reference>
<organism evidence="1">
    <name type="scientific">marine metagenome</name>
    <dbReference type="NCBI Taxonomy" id="408172"/>
    <lineage>
        <taxon>unclassified sequences</taxon>
        <taxon>metagenomes</taxon>
        <taxon>ecological metagenomes</taxon>
    </lineage>
</organism>
<protein>
    <submittedName>
        <fullName evidence="1">Uncharacterized protein</fullName>
    </submittedName>
</protein>
<proteinExistence type="predicted"/>
<dbReference type="EMBL" id="UINC01051931">
    <property type="protein sequence ID" value="SVB66669.1"/>
    <property type="molecule type" value="Genomic_DNA"/>
</dbReference>
<gene>
    <name evidence="1" type="ORF">METZ01_LOCUS219523</name>
</gene>
<dbReference type="AlphaFoldDB" id="A0A382FVL0"/>